<dbReference type="CDD" id="cd07247">
    <property type="entry name" value="SgaA_N_like"/>
    <property type="match status" value="2"/>
</dbReference>
<sequence length="238" mass="25604">MTPDLEGAKAFYGGLFGWTFRTGAKEAGFYTMCQLNGRDVAGMGVKPKEVPGPARWSVYFEADNVDAFVARATQLGGKVVVPPMDVFQSGRLAFIEDPTGAHFGLWQSREHHGAQLVGEPGTLVWSEVQTRDGARAKDFYTALLGLAPESIANMDYYVLNHGAKGVAGVFQMGMGMPADIPPHWMNYFAVEDTDAAAAKVSQLGGRVHVPPTDMPYGRFSVVTDPTGAAFTLLKPAPM</sequence>
<dbReference type="PANTHER" id="PTHR33993:SF14">
    <property type="entry name" value="GB|AAF24581.1"/>
    <property type="match status" value="1"/>
</dbReference>
<name>A0ABX7NJ91_9BACT</name>
<keyword evidence="3" id="KW-1185">Reference proteome</keyword>
<dbReference type="PANTHER" id="PTHR33993">
    <property type="entry name" value="GLYOXALASE-RELATED"/>
    <property type="match status" value="1"/>
</dbReference>
<dbReference type="InterPro" id="IPR037523">
    <property type="entry name" value="VOC_core"/>
</dbReference>
<dbReference type="SUPFAM" id="SSF54593">
    <property type="entry name" value="Glyoxalase/Bleomycin resistance protein/Dihydroxybiphenyl dioxygenase"/>
    <property type="match status" value="2"/>
</dbReference>
<dbReference type="Proteomes" id="UP000663090">
    <property type="component" value="Chromosome"/>
</dbReference>
<evidence type="ECO:0000313" key="3">
    <source>
        <dbReference type="Proteomes" id="UP000663090"/>
    </source>
</evidence>
<feature type="domain" description="VOC" evidence="1">
    <location>
        <begin position="122"/>
        <end position="235"/>
    </location>
</feature>
<dbReference type="Pfam" id="PF00903">
    <property type="entry name" value="Glyoxalase"/>
    <property type="match status" value="2"/>
</dbReference>
<organism evidence="2 3">
    <name type="scientific">Myxococcus landrumensis</name>
    <dbReference type="NCBI Taxonomy" id="2813577"/>
    <lineage>
        <taxon>Bacteria</taxon>
        <taxon>Pseudomonadati</taxon>
        <taxon>Myxococcota</taxon>
        <taxon>Myxococcia</taxon>
        <taxon>Myxococcales</taxon>
        <taxon>Cystobacterineae</taxon>
        <taxon>Myxococcaceae</taxon>
        <taxon>Myxococcus</taxon>
    </lineage>
</organism>
<feature type="domain" description="VOC" evidence="1">
    <location>
        <begin position="1"/>
        <end position="108"/>
    </location>
</feature>
<dbReference type="InterPro" id="IPR029068">
    <property type="entry name" value="Glyas_Bleomycin-R_OHBP_Dase"/>
</dbReference>
<accession>A0ABX7NJ91</accession>
<dbReference type="Gene3D" id="3.10.180.10">
    <property type="entry name" value="2,3-Dihydroxybiphenyl 1,2-Dioxygenase, domain 1"/>
    <property type="match status" value="2"/>
</dbReference>
<dbReference type="EMBL" id="CP071091">
    <property type="protein sequence ID" value="QSQ18478.1"/>
    <property type="molecule type" value="Genomic_DNA"/>
</dbReference>
<reference evidence="2 3" key="1">
    <citation type="submission" date="2021-02" db="EMBL/GenBank/DDBJ databases">
        <title>De Novo genome assembly of isolated myxobacteria.</title>
        <authorList>
            <person name="Stevens D.C."/>
        </authorList>
    </citation>
    <scope>NUCLEOTIDE SEQUENCE [LARGE SCALE GENOMIC DNA]</scope>
    <source>
        <strain evidence="2 3">SCHIC003</strain>
    </source>
</reference>
<dbReference type="InterPro" id="IPR052164">
    <property type="entry name" value="Anthracycline_SecMetBiosynth"/>
</dbReference>
<dbReference type="InterPro" id="IPR004360">
    <property type="entry name" value="Glyas_Fos-R_dOase_dom"/>
</dbReference>
<proteinExistence type="predicted"/>
<evidence type="ECO:0000259" key="1">
    <source>
        <dbReference type="PROSITE" id="PS51819"/>
    </source>
</evidence>
<gene>
    <name evidence="2" type="ORF">JY572_30875</name>
</gene>
<protein>
    <submittedName>
        <fullName evidence="2">VOC family protein</fullName>
    </submittedName>
</protein>
<dbReference type="PROSITE" id="PS51819">
    <property type="entry name" value="VOC"/>
    <property type="match status" value="2"/>
</dbReference>
<evidence type="ECO:0000313" key="2">
    <source>
        <dbReference type="EMBL" id="QSQ18478.1"/>
    </source>
</evidence>